<keyword evidence="3" id="KW-0804">Transcription</keyword>
<feature type="DNA-binding region" description="H-T-H motif" evidence="4">
    <location>
        <begin position="46"/>
        <end position="65"/>
    </location>
</feature>
<keyword evidence="1" id="KW-0805">Transcription regulation</keyword>
<name>A0ABT1HM65_STRSD</name>
<keyword evidence="2 4" id="KW-0238">DNA-binding</keyword>
<comment type="caution">
    <text evidence="6">The sequence shown here is derived from an EMBL/GenBank/DDBJ whole genome shotgun (WGS) entry which is preliminary data.</text>
</comment>
<dbReference type="SUPFAM" id="SSF48498">
    <property type="entry name" value="Tetracyclin repressor-like, C-terminal domain"/>
    <property type="match status" value="1"/>
</dbReference>
<evidence type="ECO:0000256" key="2">
    <source>
        <dbReference type="ARBA" id="ARBA00023125"/>
    </source>
</evidence>
<evidence type="ECO:0000256" key="1">
    <source>
        <dbReference type="ARBA" id="ARBA00023015"/>
    </source>
</evidence>
<dbReference type="RefSeq" id="WP_253667566.1">
    <property type="nucleotide sequence ID" value="NZ_JAMTCP010000001.1"/>
</dbReference>
<evidence type="ECO:0000256" key="3">
    <source>
        <dbReference type="ARBA" id="ARBA00023163"/>
    </source>
</evidence>
<evidence type="ECO:0000259" key="5">
    <source>
        <dbReference type="PROSITE" id="PS50977"/>
    </source>
</evidence>
<organism evidence="6 7">
    <name type="scientific">Streptoalloteichus tenebrarius (strain ATCC 17920 / DSM 40477 / JCM 4838 / CBS 697.72 / NBRC 16177 / NCIMB 11028 / NRRL B-12390 / A12253. 1 / ISP 5477)</name>
    <name type="common">Streptomyces tenebrarius</name>
    <dbReference type="NCBI Taxonomy" id="1933"/>
    <lineage>
        <taxon>Bacteria</taxon>
        <taxon>Bacillati</taxon>
        <taxon>Actinomycetota</taxon>
        <taxon>Actinomycetes</taxon>
        <taxon>Pseudonocardiales</taxon>
        <taxon>Pseudonocardiaceae</taxon>
        <taxon>Streptoalloteichus</taxon>
    </lineage>
</organism>
<reference evidence="6 7" key="1">
    <citation type="submission" date="2022-06" db="EMBL/GenBank/DDBJ databases">
        <title>Genomic Encyclopedia of Archaeal and Bacterial Type Strains, Phase II (KMG-II): from individual species to whole genera.</title>
        <authorList>
            <person name="Goeker M."/>
        </authorList>
    </citation>
    <scope>NUCLEOTIDE SEQUENCE [LARGE SCALE GENOMIC DNA]</scope>
    <source>
        <strain evidence="6 7">DSM 40477</strain>
    </source>
</reference>
<dbReference type="InterPro" id="IPR001647">
    <property type="entry name" value="HTH_TetR"/>
</dbReference>
<evidence type="ECO:0000313" key="7">
    <source>
        <dbReference type="Proteomes" id="UP001205311"/>
    </source>
</evidence>
<sequence length="250" mass="26878">MAGQEHQPGVVWNRDRRVPRRQAPSVERIVARAVAIADAEGLSALSMRRVAADLGSGTASLYRYVASRDELLDLMIDAVRGEEEPPALTGDWRADLTAVARRLRADLLRHPWLGSELTGRPTLGPHSLRHADVALGAATALTPDITLAAHVVDTVLAYVFGSVAGELAEAQAQRRTGLTEDQWRASVGPYIREVIASGAYPLFARRVTEAEDPTPDQRFEFGLACVLDGVAARVHSGGRVAAGPDSPPRQ</sequence>
<keyword evidence="7" id="KW-1185">Reference proteome</keyword>
<protein>
    <submittedName>
        <fullName evidence="6">Transcriptional regulator, TetR family</fullName>
    </submittedName>
</protein>
<dbReference type="SUPFAM" id="SSF46689">
    <property type="entry name" value="Homeodomain-like"/>
    <property type="match status" value="1"/>
</dbReference>
<evidence type="ECO:0000256" key="4">
    <source>
        <dbReference type="PROSITE-ProRule" id="PRU00335"/>
    </source>
</evidence>
<dbReference type="Pfam" id="PF00440">
    <property type="entry name" value="TetR_N"/>
    <property type="match status" value="1"/>
</dbReference>
<accession>A0ABT1HM65</accession>
<feature type="domain" description="HTH tetR-type" evidence="5">
    <location>
        <begin position="23"/>
        <end position="83"/>
    </location>
</feature>
<dbReference type="Gene3D" id="1.10.10.60">
    <property type="entry name" value="Homeodomain-like"/>
    <property type="match status" value="1"/>
</dbReference>
<evidence type="ECO:0000313" key="6">
    <source>
        <dbReference type="EMBL" id="MCP2256584.1"/>
    </source>
</evidence>
<dbReference type="Proteomes" id="UP001205311">
    <property type="component" value="Unassembled WGS sequence"/>
</dbReference>
<dbReference type="InterPro" id="IPR036271">
    <property type="entry name" value="Tet_transcr_reg_TetR-rel_C_sf"/>
</dbReference>
<dbReference type="PROSITE" id="PS50977">
    <property type="entry name" value="HTH_TETR_2"/>
    <property type="match status" value="1"/>
</dbReference>
<dbReference type="InterPro" id="IPR009057">
    <property type="entry name" value="Homeodomain-like_sf"/>
</dbReference>
<dbReference type="Pfam" id="PF02909">
    <property type="entry name" value="TetR_C_1"/>
    <property type="match status" value="1"/>
</dbReference>
<proteinExistence type="predicted"/>
<dbReference type="InterPro" id="IPR004111">
    <property type="entry name" value="Repressor_TetR_C"/>
</dbReference>
<dbReference type="Gene3D" id="1.10.357.10">
    <property type="entry name" value="Tetracycline Repressor, domain 2"/>
    <property type="match status" value="1"/>
</dbReference>
<dbReference type="InterPro" id="IPR050109">
    <property type="entry name" value="HTH-type_TetR-like_transc_reg"/>
</dbReference>
<dbReference type="PANTHER" id="PTHR30055">
    <property type="entry name" value="HTH-TYPE TRANSCRIPTIONAL REGULATOR RUTR"/>
    <property type="match status" value="1"/>
</dbReference>
<gene>
    <name evidence="6" type="ORF">LX15_000267</name>
</gene>
<dbReference type="EMBL" id="JAMTCP010000001">
    <property type="protein sequence ID" value="MCP2256584.1"/>
    <property type="molecule type" value="Genomic_DNA"/>
</dbReference>
<dbReference type="PANTHER" id="PTHR30055:SF151">
    <property type="entry name" value="TRANSCRIPTIONAL REGULATORY PROTEIN"/>
    <property type="match status" value="1"/>
</dbReference>